<feature type="repeat" description="TPR" evidence="3">
    <location>
        <begin position="322"/>
        <end position="355"/>
    </location>
</feature>
<dbReference type="PROSITE" id="PS50005">
    <property type="entry name" value="TPR"/>
    <property type="match status" value="2"/>
</dbReference>
<keyword evidence="2 3" id="KW-0802">TPR repeat</keyword>
<dbReference type="Pfam" id="PF07719">
    <property type="entry name" value="TPR_2"/>
    <property type="match status" value="1"/>
</dbReference>
<evidence type="ECO:0000256" key="2">
    <source>
        <dbReference type="ARBA" id="ARBA00022803"/>
    </source>
</evidence>
<protein>
    <recommendedName>
        <fullName evidence="6">Tetratricopeptide repeat protein 13</fullName>
    </recommendedName>
</protein>
<reference evidence="4" key="3">
    <citation type="submission" date="2023-05" db="EMBL/GenBank/DDBJ databases">
        <authorList>
            <person name="Smith C.H."/>
        </authorList>
    </citation>
    <scope>NUCLEOTIDE SEQUENCE</scope>
    <source>
        <strain evidence="4">CHS0354</strain>
        <tissue evidence="4">Mantle</tissue>
    </source>
</reference>
<feature type="repeat" description="TPR" evidence="3">
    <location>
        <begin position="253"/>
        <end position="286"/>
    </location>
</feature>
<evidence type="ECO:0000313" key="4">
    <source>
        <dbReference type="EMBL" id="KAK3595989.1"/>
    </source>
</evidence>
<evidence type="ECO:0000313" key="5">
    <source>
        <dbReference type="Proteomes" id="UP001195483"/>
    </source>
</evidence>
<dbReference type="AlphaFoldDB" id="A0AAE0SQ45"/>
<accession>A0AAE0SQ45</accession>
<dbReference type="InterPro" id="IPR011990">
    <property type="entry name" value="TPR-like_helical_dom_sf"/>
</dbReference>
<dbReference type="PANTHER" id="PTHR44523">
    <property type="entry name" value="TETRATRICOPEPTIDE REPEAT PROTEIN 13"/>
    <property type="match status" value="1"/>
</dbReference>
<reference evidence="4" key="1">
    <citation type="journal article" date="2021" name="Genome Biol. Evol.">
        <title>A High-Quality Reference Genome for a Parasitic Bivalve with Doubly Uniparental Inheritance (Bivalvia: Unionida).</title>
        <authorList>
            <person name="Smith C.H."/>
        </authorList>
    </citation>
    <scope>NUCLEOTIDE SEQUENCE</scope>
    <source>
        <strain evidence="4">CHS0354</strain>
    </source>
</reference>
<proteinExistence type="predicted"/>
<gene>
    <name evidence="4" type="ORF">CHS0354_032505</name>
</gene>
<dbReference type="EMBL" id="JAEAOA010001917">
    <property type="protein sequence ID" value="KAK3595989.1"/>
    <property type="molecule type" value="Genomic_DNA"/>
</dbReference>
<name>A0AAE0SQ45_9BIVA</name>
<keyword evidence="1" id="KW-0677">Repeat</keyword>
<dbReference type="SMART" id="SM00028">
    <property type="entry name" value="TPR"/>
    <property type="match status" value="5"/>
</dbReference>
<dbReference type="SUPFAM" id="SSF48452">
    <property type="entry name" value="TPR-like"/>
    <property type="match status" value="1"/>
</dbReference>
<dbReference type="Proteomes" id="UP001195483">
    <property type="component" value="Unassembled WGS sequence"/>
</dbReference>
<dbReference type="InterPro" id="IPR019734">
    <property type="entry name" value="TPR_rpt"/>
</dbReference>
<dbReference type="Gene3D" id="1.25.40.10">
    <property type="entry name" value="Tetratricopeptide repeat domain"/>
    <property type="match status" value="1"/>
</dbReference>
<evidence type="ECO:0000256" key="1">
    <source>
        <dbReference type="ARBA" id="ARBA00022737"/>
    </source>
</evidence>
<evidence type="ECO:0000256" key="3">
    <source>
        <dbReference type="PROSITE-ProRule" id="PRU00339"/>
    </source>
</evidence>
<organism evidence="4 5">
    <name type="scientific">Potamilus streckersoni</name>
    <dbReference type="NCBI Taxonomy" id="2493646"/>
    <lineage>
        <taxon>Eukaryota</taxon>
        <taxon>Metazoa</taxon>
        <taxon>Spiralia</taxon>
        <taxon>Lophotrochozoa</taxon>
        <taxon>Mollusca</taxon>
        <taxon>Bivalvia</taxon>
        <taxon>Autobranchia</taxon>
        <taxon>Heteroconchia</taxon>
        <taxon>Palaeoheterodonta</taxon>
        <taxon>Unionida</taxon>
        <taxon>Unionoidea</taxon>
        <taxon>Unionidae</taxon>
        <taxon>Ambleminae</taxon>
        <taxon>Lampsilini</taxon>
        <taxon>Potamilus</taxon>
    </lineage>
</organism>
<evidence type="ECO:0008006" key="6">
    <source>
        <dbReference type="Google" id="ProtNLM"/>
    </source>
</evidence>
<reference evidence="4" key="2">
    <citation type="journal article" date="2021" name="Genome Biol. Evol.">
        <title>Developing a high-quality reference genome for a parasitic bivalve with doubly uniparental inheritance (Bivalvia: Unionida).</title>
        <authorList>
            <person name="Smith C.H."/>
        </authorList>
    </citation>
    <scope>NUCLEOTIDE SEQUENCE</scope>
    <source>
        <strain evidence="4">CHS0354</strain>
        <tissue evidence="4">Mantle</tissue>
    </source>
</reference>
<dbReference type="InterPro" id="IPR013105">
    <property type="entry name" value="TPR_2"/>
</dbReference>
<sequence>MLRNTLSQGKLLNVKLFSVKGIYKIADDDMAVWKYVSCWVFFLTFFSRCWSEVGLMCEVANVQVESEDGRTQTFEMKKLEPVRGDYCLSCSRPSLSSAPHVTTLRSKLILSIADKEISDECDPSNSELPLGLCSFNTESNSCIKELPTVDTCTLHSEELAEEIVQKKMVPYATGEADIDKRIALGIVLLNRGDIEGSIQQFTSIIRDRPNAVPAYYGRGIAYSRKGLQGSLLARKAVADFKEVIDRDIKNEIKQRYERRAEAYISLGQYHKALEDLDKAVMLNPEGKASFARGIVHIIIGNFADAEKGFKEILDSAEGPNHLRSLFYLGLAQYYRGKVRNAIEVFKEVLKKEPENLEASISLSQAFREIGNSRAARIHFNQSLAMNPYHAPTLHLRGSLMYYSGNPQEAIQDFQACIDENEGNIECEYMKALTSVSMGNFYEGVKTATKIMVQVRSSAIMTASPEFLKAHYLREYARYLHSNLEKPLEELKLDTDLNEEFRDHWAKMLPFEFKNPYREQSGLQPHILDVSKLTLTDYSRPVYNLICKAHKVGLLMQVNTDGYTANRRLNLAMGLSSIHIAQLYENRWKRLRQNKPFDKTLNWKDMFEIAVQYRRMVDPEQPILWLDLMPDHNTKDGYKTEINFMRGPVQNIKTIPYFDLIFKLVKTMLQHYSSSDDTVHQQDIHADIDKATTCQELLDVTKKQQSNGFVVSTQVPSTRKRSEKDRLDGAMLVLTEDLNNHIIFSIEVSNAQSRTNSYHQEIGYIYNQLQDEIRRTGNTKMAEMDSVINIILSLVYYFYNLMPLTRGSSVVAYSVALGLIMSVGRQVTGRIPAGKLLEMEAMLSGAPDAFIMVTKQWMNIKRLNTPMVTLPYVWETFPTVRSVLEVLNVNTDSC</sequence>
<dbReference type="Pfam" id="PF13432">
    <property type="entry name" value="TPR_16"/>
    <property type="match status" value="1"/>
</dbReference>
<keyword evidence="5" id="KW-1185">Reference proteome</keyword>
<comment type="caution">
    <text evidence="4">The sequence shown here is derived from an EMBL/GenBank/DDBJ whole genome shotgun (WGS) entry which is preliminary data.</text>
</comment>
<dbReference type="PANTHER" id="PTHR44523:SF1">
    <property type="entry name" value="TETRATRICOPEPTIDE REPEAT PROTEIN 13"/>
    <property type="match status" value="1"/>
</dbReference>